<reference evidence="1 2" key="1">
    <citation type="journal article" date="2012" name="J. Bacteriol.">
        <title>Complete genome sequence of Mycoplasma haemocanis strain Illinois.</title>
        <authorList>
            <person name="do Nascimento N.C."/>
            <person name="Guimaraes A.M."/>
            <person name="Santos A.P."/>
            <person name="Sanmiguel P.J."/>
            <person name="Messick J.B."/>
        </authorList>
    </citation>
    <scope>NUCLEOTIDE SEQUENCE [LARGE SCALE GENOMIC DNA]</scope>
    <source>
        <strain evidence="1 2">Illinois</strain>
    </source>
</reference>
<accession>I6RHQ7</accession>
<dbReference type="SUPFAM" id="SSF116734">
    <property type="entry name" value="DNA methylase specificity domain"/>
    <property type="match status" value="1"/>
</dbReference>
<gene>
    <name evidence="1" type="ordered locus">MHC_06019</name>
</gene>
<evidence type="ECO:0000313" key="2">
    <source>
        <dbReference type="Proteomes" id="UP000009135"/>
    </source>
</evidence>
<sequence length="60" mass="6976">MVSFKSFLSEDKNVEYLELRKVCEIRAGICFNPSLYRDSGFPVITVRNVQDGQIITDNYR</sequence>
<evidence type="ECO:0000313" key="1">
    <source>
        <dbReference type="EMBL" id="AFM45081.1"/>
    </source>
</evidence>
<dbReference type="HOGENOM" id="CLU_2955607_0_0_14"/>
<keyword evidence="2" id="KW-1185">Reference proteome</keyword>
<dbReference type="Proteomes" id="UP000009135">
    <property type="component" value="Chromosome"/>
</dbReference>
<name>I6RHQ7_MYCHN</name>
<protein>
    <submittedName>
        <fullName evidence="1">Type I restriction enzyme specificity HsdS domain protein</fullName>
    </submittedName>
</protein>
<dbReference type="REBASE" id="45411">
    <property type="entry name" value="S2.MhaIllORF2720P"/>
</dbReference>
<dbReference type="KEGG" id="mhe:MHC_06019"/>
<dbReference type="EMBL" id="CP003199">
    <property type="protein sequence ID" value="AFM45081.1"/>
    <property type="molecule type" value="Genomic_DNA"/>
</dbReference>
<dbReference type="AlphaFoldDB" id="I6RHQ7"/>
<organism evidence="1 2">
    <name type="scientific">Mycoplasma haemocanis (strain Illinois)</name>
    <dbReference type="NCBI Taxonomy" id="1111676"/>
    <lineage>
        <taxon>Bacteria</taxon>
        <taxon>Bacillati</taxon>
        <taxon>Mycoplasmatota</taxon>
        <taxon>Mollicutes</taxon>
        <taxon>Mycoplasmataceae</taxon>
        <taxon>Mycoplasma</taxon>
    </lineage>
</organism>
<proteinExistence type="predicted"/>
<dbReference type="STRING" id="1111676.MHC_06019"/>